<sequence>MSTNRITQNDWEETLNNILCELTEDEFKKLKHLLREIPGGKLEHAKQLDVTVMMVKEFGFNKSITKTRDLMKKIPRNDPAVQGKLKPFLSAIGEA</sequence>
<evidence type="ECO:0000313" key="3">
    <source>
        <dbReference type="Proteomes" id="UP001356427"/>
    </source>
</evidence>
<evidence type="ECO:0000313" key="2">
    <source>
        <dbReference type="EMBL" id="KAK6291939.1"/>
    </source>
</evidence>
<dbReference type="Proteomes" id="UP001356427">
    <property type="component" value="Unassembled WGS sequence"/>
</dbReference>
<dbReference type="Pfam" id="PF02758">
    <property type="entry name" value="PYRIN"/>
    <property type="match status" value="1"/>
</dbReference>
<proteinExistence type="predicted"/>
<name>A0AAN8KBP3_9TELE</name>
<dbReference type="Gene3D" id="1.10.533.10">
    <property type="entry name" value="Death Domain, Fas"/>
    <property type="match status" value="1"/>
</dbReference>
<feature type="domain" description="Pyrin" evidence="1">
    <location>
        <begin position="11"/>
        <end position="85"/>
    </location>
</feature>
<dbReference type="SMART" id="SM01289">
    <property type="entry name" value="PYRIN"/>
    <property type="match status" value="1"/>
</dbReference>
<organism evidence="2 3">
    <name type="scientific">Coregonus suidteri</name>
    <dbReference type="NCBI Taxonomy" id="861788"/>
    <lineage>
        <taxon>Eukaryota</taxon>
        <taxon>Metazoa</taxon>
        <taxon>Chordata</taxon>
        <taxon>Craniata</taxon>
        <taxon>Vertebrata</taxon>
        <taxon>Euteleostomi</taxon>
        <taxon>Actinopterygii</taxon>
        <taxon>Neopterygii</taxon>
        <taxon>Teleostei</taxon>
        <taxon>Protacanthopterygii</taxon>
        <taxon>Salmoniformes</taxon>
        <taxon>Salmonidae</taxon>
        <taxon>Coregoninae</taxon>
        <taxon>Coregonus</taxon>
    </lineage>
</organism>
<reference evidence="2 3" key="1">
    <citation type="submission" date="2021-04" db="EMBL/GenBank/DDBJ databases">
        <authorList>
            <person name="De Guttry C."/>
            <person name="Zahm M."/>
            <person name="Klopp C."/>
            <person name="Cabau C."/>
            <person name="Louis A."/>
            <person name="Berthelot C."/>
            <person name="Parey E."/>
            <person name="Roest Crollius H."/>
            <person name="Montfort J."/>
            <person name="Robinson-Rechavi M."/>
            <person name="Bucao C."/>
            <person name="Bouchez O."/>
            <person name="Gislard M."/>
            <person name="Lluch J."/>
            <person name="Milhes M."/>
            <person name="Lampietro C."/>
            <person name="Lopez Roques C."/>
            <person name="Donnadieu C."/>
            <person name="Braasch I."/>
            <person name="Desvignes T."/>
            <person name="Postlethwait J."/>
            <person name="Bobe J."/>
            <person name="Wedekind C."/>
            <person name="Guiguen Y."/>
        </authorList>
    </citation>
    <scope>NUCLEOTIDE SEQUENCE [LARGE SCALE GENOMIC DNA]</scope>
    <source>
        <strain evidence="2">Cs_M1</strain>
        <tissue evidence="2">Blood</tissue>
    </source>
</reference>
<evidence type="ECO:0000259" key="1">
    <source>
        <dbReference type="SMART" id="SM01289"/>
    </source>
</evidence>
<dbReference type="AlphaFoldDB" id="A0AAN8KBP3"/>
<accession>A0AAN8KBP3</accession>
<dbReference type="InterPro" id="IPR004020">
    <property type="entry name" value="DAPIN"/>
</dbReference>
<dbReference type="EMBL" id="JAGTTL010000039">
    <property type="protein sequence ID" value="KAK6291939.1"/>
    <property type="molecule type" value="Genomic_DNA"/>
</dbReference>
<dbReference type="SUPFAM" id="SSF47986">
    <property type="entry name" value="DEATH domain"/>
    <property type="match status" value="1"/>
</dbReference>
<comment type="caution">
    <text evidence="2">The sequence shown here is derived from an EMBL/GenBank/DDBJ whole genome shotgun (WGS) entry which is preliminary data.</text>
</comment>
<keyword evidence="3" id="KW-1185">Reference proteome</keyword>
<gene>
    <name evidence="2" type="ORF">J4Q44_G00377240</name>
</gene>
<protein>
    <recommendedName>
        <fullName evidence="1">Pyrin domain-containing protein</fullName>
    </recommendedName>
</protein>
<dbReference type="InterPro" id="IPR011029">
    <property type="entry name" value="DEATH-like_dom_sf"/>
</dbReference>